<keyword evidence="2" id="KW-1185">Reference proteome</keyword>
<dbReference type="Proteomes" id="UP001139104">
    <property type="component" value="Unassembled WGS sequence"/>
</dbReference>
<dbReference type="EMBL" id="JAIVFP010000001">
    <property type="protein sequence ID" value="MCI4684271.1"/>
    <property type="molecule type" value="Genomic_DNA"/>
</dbReference>
<protein>
    <submittedName>
        <fullName evidence="1">Uncharacterized protein</fullName>
    </submittedName>
</protein>
<accession>A0ABS9ZB54</accession>
<sequence length="218" mass="23686">MRKIFLLLSGLALVAGLALWRFWPAAPPAGTMTFVLAGHSLRFPADYVRMTDAPDPERVDLVALAPDFTPGAADPRRLPAPGEAGPKGRAQIFLSITPAPKSDGSADAASPAERYGPYLASEAQVTEGGLLRRRFEDSSPYAGEDLYLAPPDGEEFFARCERPKIPSDGLPVACTSEFRVENLQILARFDPVWLGEWSRLRANALLLVRGAMSPRQPK</sequence>
<comment type="caution">
    <text evidence="1">The sequence shown here is derived from an EMBL/GenBank/DDBJ whole genome shotgun (WGS) entry which is preliminary data.</text>
</comment>
<evidence type="ECO:0000313" key="2">
    <source>
        <dbReference type="Proteomes" id="UP001139104"/>
    </source>
</evidence>
<name>A0ABS9ZB54_9HYPH</name>
<organism evidence="1 2">
    <name type="scientific">Candidatus Rhodoblastus alkanivorans</name>
    <dbReference type="NCBI Taxonomy" id="2954117"/>
    <lineage>
        <taxon>Bacteria</taxon>
        <taxon>Pseudomonadati</taxon>
        <taxon>Pseudomonadota</taxon>
        <taxon>Alphaproteobacteria</taxon>
        <taxon>Hyphomicrobiales</taxon>
        <taxon>Rhodoblastaceae</taxon>
        <taxon>Rhodoblastus</taxon>
    </lineage>
</organism>
<dbReference type="RefSeq" id="WP_243068174.1">
    <property type="nucleotide sequence ID" value="NZ_JAIVFK010000035.1"/>
</dbReference>
<reference evidence="1" key="1">
    <citation type="journal article" date="2022" name="ISME J.">
        <title>Identification of active gaseous-alkane degraders at natural gas seeps.</title>
        <authorList>
            <person name="Farhan Ul Haque M."/>
            <person name="Hernandez M."/>
            <person name="Crombie A.T."/>
            <person name="Murrell J.C."/>
        </authorList>
    </citation>
    <scope>NUCLEOTIDE SEQUENCE</scope>
    <source>
        <strain evidence="1">PC2</strain>
    </source>
</reference>
<proteinExistence type="predicted"/>
<gene>
    <name evidence="1" type="ORF">K2U94_16125</name>
</gene>
<evidence type="ECO:0000313" key="1">
    <source>
        <dbReference type="EMBL" id="MCI4684271.1"/>
    </source>
</evidence>